<name>A0A9P7FWX4_9AGAR</name>
<keyword evidence="3" id="KW-1185">Reference proteome</keyword>
<dbReference type="OrthoDB" id="15189at2759"/>
<accession>A0A9P7FWX4</accession>
<dbReference type="AlphaFoldDB" id="A0A9P7FWX4"/>
<sequence length="281" mass="31163">MKTDAGTSLLERIFLQNRTTSNYITVLLGRSDDPTDFYSGSLTISEVLEGFEGVLNQPKLPIVNVEDQQINNQHFQVLLDQNGIIGPDGKAISITTGVKPTFQPFSYDRGLSPNYDMVLGMAFLRNTYTLINYGDFIAGSNQTSNPYIQFLATTDPKEAHTDFVTVRLNGIDTTGNTAIFKKQGIRPVVYYIIITTVGVGVIAAVGFFFIYRSRRKRRLLAAQEASTPTMPDRPNPIFPTQQMQYFPPVSNPPIYVAQSVSYSTPTPIPQAYHPHIGQAPT</sequence>
<evidence type="ECO:0000256" key="1">
    <source>
        <dbReference type="SAM" id="Phobius"/>
    </source>
</evidence>
<keyword evidence="1" id="KW-0812">Transmembrane</keyword>
<evidence type="ECO:0000313" key="3">
    <source>
        <dbReference type="Proteomes" id="UP000717328"/>
    </source>
</evidence>
<keyword evidence="1" id="KW-1133">Transmembrane helix</keyword>
<keyword evidence="1" id="KW-0472">Membrane</keyword>
<dbReference type="EMBL" id="JABCKI010005750">
    <property type="protein sequence ID" value="KAG5638676.1"/>
    <property type="molecule type" value="Genomic_DNA"/>
</dbReference>
<dbReference type="Proteomes" id="UP000717328">
    <property type="component" value="Unassembled WGS sequence"/>
</dbReference>
<proteinExistence type="predicted"/>
<gene>
    <name evidence="2" type="ORF">H0H81_011056</name>
</gene>
<evidence type="ECO:0000313" key="2">
    <source>
        <dbReference type="EMBL" id="KAG5638676.1"/>
    </source>
</evidence>
<reference evidence="2" key="1">
    <citation type="submission" date="2021-02" db="EMBL/GenBank/DDBJ databases">
        <authorList>
            <person name="Nieuwenhuis M."/>
            <person name="Van De Peppel L.J.J."/>
        </authorList>
    </citation>
    <scope>NUCLEOTIDE SEQUENCE</scope>
    <source>
        <strain evidence="2">D49</strain>
    </source>
</reference>
<comment type="caution">
    <text evidence="2">The sequence shown here is derived from an EMBL/GenBank/DDBJ whole genome shotgun (WGS) entry which is preliminary data.</text>
</comment>
<protein>
    <submittedName>
        <fullName evidence="2">Uncharacterized protein</fullName>
    </submittedName>
</protein>
<reference evidence="2" key="2">
    <citation type="submission" date="2021-10" db="EMBL/GenBank/DDBJ databases">
        <title>Phylogenomics reveals ancestral predisposition of the termite-cultivated fungus Termitomyces towards a domesticated lifestyle.</title>
        <authorList>
            <person name="Auxier B."/>
            <person name="Grum-Grzhimaylo A."/>
            <person name="Cardenas M.E."/>
            <person name="Lodge J.D."/>
            <person name="Laessoe T."/>
            <person name="Pedersen O."/>
            <person name="Smith M.E."/>
            <person name="Kuyper T.W."/>
            <person name="Franco-Molano E.A."/>
            <person name="Baroni T.J."/>
            <person name="Aanen D.K."/>
        </authorList>
    </citation>
    <scope>NUCLEOTIDE SEQUENCE</scope>
    <source>
        <strain evidence="2">D49</strain>
    </source>
</reference>
<feature type="transmembrane region" description="Helical" evidence="1">
    <location>
        <begin position="188"/>
        <end position="211"/>
    </location>
</feature>
<organism evidence="2 3">
    <name type="scientific">Sphagnurus paluster</name>
    <dbReference type="NCBI Taxonomy" id="117069"/>
    <lineage>
        <taxon>Eukaryota</taxon>
        <taxon>Fungi</taxon>
        <taxon>Dikarya</taxon>
        <taxon>Basidiomycota</taxon>
        <taxon>Agaricomycotina</taxon>
        <taxon>Agaricomycetes</taxon>
        <taxon>Agaricomycetidae</taxon>
        <taxon>Agaricales</taxon>
        <taxon>Tricholomatineae</taxon>
        <taxon>Lyophyllaceae</taxon>
        <taxon>Sphagnurus</taxon>
    </lineage>
</organism>